<sequence>MLYLKRFKSDRFGLFPNNIRLKRGEKIMQACFEAMVGCKELIELGFKPHQAKQIIRECKEYLAQVEGIDFYYNRQVSIVPARVVEKLFNIQVSG</sequence>
<gene>
    <name evidence="1" type="ordered locus">lwe0795</name>
</gene>
<dbReference type="InterPro" id="IPR021512">
    <property type="entry name" value="DUF3173"/>
</dbReference>
<dbReference type="AlphaFoldDB" id="A0AGT1"/>
<accession>A0AGT1</accession>
<reference evidence="1 2" key="1">
    <citation type="journal article" date="2006" name="J. Bacteriol.">
        <title>Whole-genome sequence of Listeria welshimeri reveals common steps in genome reduction with Listeria innocua as compared to Listeria monocytogenes.</title>
        <authorList>
            <person name="Hain T."/>
            <person name="Steinweg C."/>
            <person name="Kuenne C.T."/>
            <person name="Billion A."/>
            <person name="Ghai R."/>
            <person name="Chatterjee S.S."/>
            <person name="Domann E."/>
            <person name="Kaerst U."/>
            <person name="Goesmann A."/>
            <person name="Bekel T."/>
            <person name="Bartels D."/>
            <person name="Kaiser O."/>
            <person name="Meyer F."/>
            <person name="Puehler A."/>
            <person name="Weisshaar B."/>
            <person name="Wehland J."/>
            <person name="Liang C."/>
            <person name="Dandekar T."/>
            <person name="Lampidis R."/>
            <person name="Kreft J."/>
            <person name="Goebel W."/>
            <person name="Chakraborty T."/>
        </authorList>
    </citation>
    <scope>NUCLEOTIDE SEQUENCE [LARGE SCALE GENOMIC DNA]</scope>
    <source>
        <strain evidence="2">ATCC 35897 / DSM 20650 / CIP 8149 / NCTC 11857 / SLCC 5334 / V8</strain>
    </source>
</reference>
<protein>
    <submittedName>
        <fullName evidence="1">Uncharacterized protein</fullName>
    </submittedName>
</protein>
<proteinExistence type="predicted"/>
<dbReference type="Proteomes" id="UP000000779">
    <property type="component" value="Chromosome"/>
</dbReference>
<evidence type="ECO:0000313" key="1">
    <source>
        <dbReference type="EMBL" id="CAK20213.1"/>
    </source>
</evidence>
<organism evidence="1 2">
    <name type="scientific">Listeria welshimeri serovar 6b (strain ATCC 35897 / DSM 20650 / CCUG 15529 / CIP 8149 / NCTC 11857 / SLCC 5334 / V8)</name>
    <dbReference type="NCBI Taxonomy" id="386043"/>
    <lineage>
        <taxon>Bacteria</taxon>
        <taxon>Bacillati</taxon>
        <taxon>Bacillota</taxon>
        <taxon>Bacilli</taxon>
        <taxon>Bacillales</taxon>
        <taxon>Listeriaceae</taxon>
        <taxon>Listeria</taxon>
    </lineage>
</organism>
<dbReference type="KEGG" id="lwe:lwe0795"/>
<dbReference type="RefSeq" id="WP_011701632.1">
    <property type="nucleotide sequence ID" value="NC_008555.1"/>
</dbReference>
<evidence type="ECO:0000313" key="2">
    <source>
        <dbReference type="Proteomes" id="UP000000779"/>
    </source>
</evidence>
<dbReference type="HOGENOM" id="CLU_177854_2_0_9"/>
<dbReference type="STRING" id="386043.lwe0795"/>
<dbReference type="GeneID" id="61188686"/>
<name>A0AGT1_LISW6</name>
<dbReference type="Pfam" id="PF11372">
    <property type="entry name" value="DUF3173"/>
    <property type="match status" value="1"/>
</dbReference>
<dbReference type="EMBL" id="AM263198">
    <property type="protein sequence ID" value="CAK20213.1"/>
    <property type="molecule type" value="Genomic_DNA"/>
</dbReference>